<reference evidence="3 4" key="1">
    <citation type="submission" date="2020-03" db="EMBL/GenBank/DDBJ databases">
        <title>Soil Listeria distribution.</title>
        <authorList>
            <person name="Liao J."/>
            <person name="Wiedmann M."/>
        </authorList>
    </citation>
    <scope>NUCLEOTIDE SEQUENCE [LARGE SCALE GENOMIC DNA]</scope>
    <source>
        <strain evidence="3 4">FSL L7-1645</strain>
    </source>
</reference>
<dbReference type="AlphaFoldDB" id="A0A841YIK2"/>
<accession>A0A841YIK2</accession>
<dbReference type="RefSeq" id="WP_185363554.1">
    <property type="nucleotide sequence ID" value="NZ_JAARPY010000020.1"/>
</dbReference>
<comment type="caution">
    <text evidence="3">The sequence shown here is derived from an EMBL/GenBank/DDBJ whole genome shotgun (WGS) entry which is preliminary data.</text>
</comment>
<dbReference type="EMBL" id="JAARPY010000020">
    <property type="protein sequence ID" value="MBC1399924.1"/>
    <property type="molecule type" value="Genomic_DNA"/>
</dbReference>
<dbReference type="Proteomes" id="UP000571128">
    <property type="component" value="Unassembled WGS sequence"/>
</dbReference>
<organism evidence="3 4">
    <name type="scientific">Listeria fleischmannii</name>
    <dbReference type="NCBI Taxonomy" id="1069827"/>
    <lineage>
        <taxon>Bacteria</taxon>
        <taxon>Bacillati</taxon>
        <taxon>Bacillota</taxon>
        <taxon>Bacilli</taxon>
        <taxon>Bacillales</taxon>
        <taxon>Listeriaceae</taxon>
        <taxon>Listeria</taxon>
    </lineage>
</organism>
<evidence type="ECO:0000256" key="2">
    <source>
        <dbReference type="SAM" id="MobiDB-lite"/>
    </source>
</evidence>
<keyword evidence="1" id="KW-0175">Coiled coil</keyword>
<gene>
    <name evidence="3" type="ORF">HB844_13755</name>
</gene>
<name>A0A841YIK2_9LIST</name>
<sequence length="250" mass="29665">MPAQEMNSTLFQTIQADITLIQDCLKNLEHIESRLLIEETMRSLQWEQDIVELEEDYHGLKVQKEQLEDMEAQREVEQRMRNLKTAIMEMRKHQQAHKMEARSRFREEQEKVERQGVKVDTSSTKMTKSDWIPSALVCGLPVQTIDRRRYRVDHTREREVSLSTLLREGVYIYTHDKVNYLNLHNGYVLQRSEYGSYQTKAVTWEEVIRKARYVRNASGHVIGVRRGNRFYTQPLVKKTRKKKACLHTAQ</sequence>
<evidence type="ECO:0000313" key="4">
    <source>
        <dbReference type="Proteomes" id="UP000571128"/>
    </source>
</evidence>
<feature type="coiled-coil region" evidence="1">
    <location>
        <begin position="50"/>
        <end position="93"/>
    </location>
</feature>
<evidence type="ECO:0000313" key="3">
    <source>
        <dbReference type="EMBL" id="MBC1399924.1"/>
    </source>
</evidence>
<protein>
    <submittedName>
        <fullName evidence="3">Uncharacterized protein</fullName>
    </submittedName>
</protein>
<feature type="compositionally biased region" description="Basic and acidic residues" evidence="2">
    <location>
        <begin position="100"/>
        <end position="117"/>
    </location>
</feature>
<proteinExistence type="predicted"/>
<evidence type="ECO:0000256" key="1">
    <source>
        <dbReference type="SAM" id="Coils"/>
    </source>
</evidence>
<feature type="region of interest" description="Disordered" evidence="2">
    <location>
        <begin position="100"/>
        <end position="120"/>
    </location>
</feature>